<evidence type="ECO:0000313" key="5">
    <source>
        <dbReference type="Proteomes" id="UP000218899"/>
    </source>
</evidence>
<dbReference type="Proteomes" id="UP000218899">
    <property type="component" value="Chromosome"/>
</dbReference>
<dbReference type="Gene3D" id="2.40.160.180">
    <property type="entry name" value="Carbohydrate-selective porin OprB"/>
    <property type="match status" value="1"/>
</dbReference>
<dbReference type="InterPro" id="IPR052932">
    <property type="entry name" value="OprB_Porin"/>
</dbReference>
<dbReference type="AlphaFoldDB" id="A0A1C7AEX7"/>
<dbReference type="PANTHER" id="PTHR37944:SF1">
    <property type="entry name" value="PORIN B"/>
    <property type="match status" value="1"/>
</dbReference>
<dbReference type="PANTHER" id="PTHR37944">
    <property type="entry name" value="PORIN B"/>
    <property type="match status" value="1"/>
</dbReference>
<organism evidence="4 5">
    <name type="scientific">Sulfurifustis variabilis</name>
    <dbReference type="NCBI Taxonomy" id="1675686"/>
    <lineage>
        <taxon>Bacteria</taxon>
        <taxon>Pseudomonadati</taxon>
        <taxon>Pseudomonadota</taxon>
        <taxon>Gammaproteobacteria</taxon>
        <taxon>Acidiferrobacterales</taxon>
        <taxon>Acidiferrobacteraceae</taxon>
        <taxon>Sulfurifustis</taxon>
    </lineage>
</organism>
<feature type="compositionally biased region" description="Low complexity" evidence="3">
    <location>
        <begin position="55"/>
        <end position="66"/>
    </location>
</feature>
<protein>
    <submittedName>
        <fullName evidence="4">Porin</fullName>
    </submittedName>
</protein>
<evidence type="ECO:0000256" key="3">
    <source>
        <dbReference type="SAM" id="MobiDB-lite"/>
    </source>
</evidence>
<dbReference type="EMBL" id="AP014936">
    <property type="protein sequence ID" value="BAU49746.1"/>
    <property type="molecule type" value="Genomic_DNA"/>
</dbReference>
<dbReference type="GO" id="GO:0015288">
    <property type="term" value="F:porin activity"/>
    <property type="evidence" value="ECO:0007669"/>
    <property type="project" value="InterPro"/>
</dbReference>
<dbReference type="KEGG" id="sva:SVA_3198"/>
<accession>A0A1C7AEX7</accession>
<evidence type="ECO:0000256" key="2">
    <source>
        <dbReference type="RuleBase" id="RU363072"/>
    </source>
</evidence>
<sequence>MPECCRAAGCAEEESAVTVSAGGTASRTCSCRRCRDLLCQLAALVLSLVGSPAPAADAAPESAEAPVHGTERGARHDGLGERHGLKLVYTADVLANVSGGVRRTAEYLGNVDLKSTVDADRLLGWQDTIFFVYLLNNHGGEPSEHAGAAQAVSNIEAPSTTKLFEAWVQKSLYQERLSFLAGLYDLNSEFYVTESSELFLNDSFGTGKDLNQTGRNGPSIFPTTSVGMRVKAEPMPSLYLQAVALDGVPGDPDNPRGTRIRFAEGDGALIVAEVGYLADGKSERSSKYALGTWRYTARFDDLLYVDSEGLPRQRTDRGVYFLAEHGMYREADAAEQGLDVFLRYGRANSDVNRFAHALGAGAVYTGLVPGRPQDQLGLSLAKARNGGKYQRLQRLAGAPVTEAETVFELTYRAQVRPWLAVQPDVQYVVDPGTDPTLKNAWVVGVRVEMSFEHDAHPW</sequence>
<proteinExistence type="inferred from homology"/>
<gene>
    <name evidence="4" type="ORF">SVA_3198</name>
</gene>
<name>A0A1C7AEX7_9GAMM</name>
<evidence type="ECO:0000256" key="1">
    <source>
        <dbReference type="ARBA" id="ARBA00008769"/>
    </source>
</evidence>
<dbReference type="Pfam" id="PF04966">
    <property type="entry name" value="OprB"/>
    <property type="match status" value="1"/>
</dbReference>
<feature type="compositionally biased region" description="Basic and acidic residues" evidence="3">
    <location>
        <begin position="69"/>
        <end position="78"/>
    </location>
</feature>
<keyword evidence="5" id="KW-1185">Reference proteome</keyword>
<dbReference type="GO" id="GO:0008643">
    <property type="term" value="P:carbohydrate transport"/>
    <property type="evidence" value="ECO:0007669"/>
    <property type="project" value="InterPro"/>
</dbReference>
<comment type="similarity">
    <text evidence="1 2">Belongs to the OprB family.</text>
</comment>
<reference evidence="4 5" key="1">
    <citation type="submission" date="2015-08" db="EMBL/GenBank/DDBJ databases">
        <title>Complete genome sequence of Sulfurifustis variabilis.</title>
        <authorList>
            <person name="Miura A."/>
            <person name="Kojima H."/>
            <person name="Fukui M."/>
        </authorList>
    </citation>
    <scope>NUCLEOTIDE SEQUENCE [LARGE SCALE GENOMIC DNA]</scope>
    <source>
        <strain evidence="5">skN76</strain>
    </source>
</reference>
<dbReference type="InterPro" id="IPR038673">
    <property type="entry name" value="OprB_sf"/>
</dbReference>
<dbReference type="InterPro" id="IPR007049">
    <property type="entry name" value="Carb-sel_porin_OprB"/>
</dbReference>
<feature type="region of interest" description="Disordered" evidence="3">
    <location>
        <begin position="55"/>
        <end position="78"/>
    </location>
</feature>
<evidence type="ECO:0000313" key="4">
    <source>
        <dbReference type="EMBL" id="BAU49746.1"/>
    </source>
</evidence>
<dbReference type="GO" id="GO:0016020">
    <property type="term" value="C:membrane"/>
    <property type="evidence" value="ECO:0007669"/>
    <property type="project" value="InterPro"/>
</dbReference>